<dbReference type="InterPro" id="IPR029045">
    <property type="entry name" value="ClpP/crotonase-like_dom_sf"/>
</dbReference>
<dbReference type="RefSeq" id="WP_234162846.1">
    <property type="nucleotide sequence ID" value="NZ_JAGQAF010000005.1"/>
</dbReference>
<dbReference type="Pfam" id="PF00378">
    <property type="entry name" value="ECH_1"/>
    <property type="match status" value="1"/>
</dbReference>
<dbReference type="EMBL" id="JAGQAF010000005">
    <property type="protein sequence ID" value="MCE8537917.1"/>
    <property type="molecule type" value="Genomic_DNA"/>
</dbReference>
<organism evidence="3 4">
    <name type="scientific">Ruegeria pomeroyi</name>
    <dbReference type="NCBI Taxonomy" id="89184"/>
    <lineage>
        <taxon>Bacteria</taxon>
        <taxon>Pseudomonadati</taxon>
        <taxon>Pseudomonadota</taxon>
        <taxon>Alphaproteobacteria</taxon>
        <taxon>Rhodobacterales</taxon>
        <taxon>Roseobacteraceae</taxon>
        <taxon>Ruegeria</taxon>
    </lineage>
</organism>
<evidence type="ECO:0000313" key="3">
    <source>
        <dbReference type="EMBL" id="MCE8537917.1"/>
    </source>
</evidence>
<gene>
    <name evidence="3" type="ORF">KBY27_10650</name>
</gene>
<evidence type="ECO:0000256" key="2">
    <source>
        <dbReference type="RuleBase" id="RU003707"/>
    </source>
</evidence>
<dbReference type="CDD" id="cd06558">
    <property type="entry name" value="crotonase-like"/>
    <property type="match status" value="1"/>
</dbReference>
<dbReference type="InterPro" id="IPR014748">
    <property type="entry name" value="Enoyl-CoA_hydra_C"/>
</dbReference>
<protein>
    <submittedName>
        <fullName evidence="3">Enoyl-CoA hydratase/isomerase family protein</fullName>
    </submittedName>
</protein>
<dbReference type="PANTHER" id="PTHR43459">
    <property type="entry name" value="ENOYL-COA HYDRATASE"/>
    <property type="match status" value="1"/>
</dbReference>
<sequence>MSLARVEDHGDRLVVVNANAGRRGALSPDLYEAVIDACTRARGARVGAVLITSEGGFFCAGGDLNALRSRRDLSEAERRQRIEDLHEVIRAIRECPVPVIAAVEGGAAGAGLSMALACDFVIAGESARFTAAYIKAGLVPDGGLTAALARLVPRAFATEMCLLGQPVPAGRMQALGAIYRTVPDGQTEHEANALIDVICAGPPAAQTEIKKLIGAAYDTEEAIQMNNERNAMAKAIGGSEAAEGIAAFLEKRPTRFAR</sequence>
<reference evidence="3" key="1">
    <citation type="journal article" date="2021" name="Environ. Microbiol.">
        <title>Cryptic niche differentiation of novel sediment ecotypes of Rugeria pomeroyi correlates with nitrate respiration.</title>
        <authorList>
            <person name="Lin X."/>
            <person name="McNichol J."/>
            <person name="Chu X."/>
            <person name="Qian Y."/>
            <person name="Luo H."/>
        </authorList>
    </citation>
    <scope>NUCLEOTIDE SEQUENCE</scope>
    <source>
        <strain evidence="3">SZCCDBB064</strain>
    </source>
</reference>
<dbReference type="InterPro" id="IPR001753">
    <property type="entry name" value="Enoyl-CoA_hydra/iso"/>
</dbReference>
<dbReference type="InterPro" id="IPR018376">
    <property type="entry name" value="Enoyl-CoA_hyd/isom_CS"/>
</dbReference>
<dbReference type="Gene3D" id="3.90.226.10">
    <property type="entry name" value="2-enoyl-CoA Hydratase, Chain A, domain 1"/>
    <property type="match status" value="1"/>
</dbReference>
<dbReference type="NCBIfam" id="NF005700">
    <property type="entry name" value="PRK07511.1"/>
    <property type="match status" value="1"/>
</dbReference>
<dbReference type="Gene3D" id="1.10.12.10">
    <property type="entry name" value="Lyase 2-enoyl-coa Hydratase, Chain A, domain 2"/>
    <property type="match status" value="1"/>
</dbReference>
<evidence type="ECO:0000313" key="4">
    <source>
        <dbReference type="Proteomes" id="UP000813672"/>
    </source>
</evidence>
<dbReference type="NCBIfam" id="NF046063">
    <property type="entry name" value="oxepin_alt"/>
    <property type="match status" value="1"/>
</dbReference>
<comment type="similarity">
    <text evidence="1 2">Belongs to the enoyl-CoA hydratase/isomerase family.</text>
</comment>
<proteinExistence type="inferred from homology"/>
<evidence type="ECO:0000256" key="1">
    <source>
        <dbReference type="ARBA" id="ARBA00005254"/>
    </source>
</evidence>
<dbReference type="SUPFAM" id="SSF52096">
    <property type="entry name" value="ClpP/crotonase"/>
    <property type="match status" value="1"/>
</dbReference>
<comment type="caution">
    <text evidence="3">The sequence shown here is derived from an EMBL/GenBank/DDBJ whole genome shotgun (WGS) entry which is preliminary data.</text>
</comment>
<dbReference type="PROSITE" id="PS00166">
    <property type="entry name" value="ENOYL_COA_HYDRATASE"/>
    <property type="match status" value="1"/>
</dbReference>
<dbReference type="GO" id="GO:0003824">
    <property type="term" value="F:catalytic activity"/>
    <property type="evidence" value="ECO:0007669"/>
    <property type="project" value="InterPro"/>
</dbReference>
<name>A0A9Q3ZPB5_9RHOB</name>
<dbReference type="PANTHER" id="PTHR43459:SF1">
    <property type="entry name" value="EG:BACN32G11.4 PROTEIN"/>
    <property type="match status" value="1"/>
</dbReference>
<accession>A0A9Q3ZPB5</accession>
<dbReference type="AlphaFoldDB" id="A0A9Q3ZPB5"/>
<dbReference type="Proteomes" id="UP000813672">
    <property type="component" value="Unassembled WGS sequence"/>
</dbReference>